<dbReference type="GO" id="GO:0010215">
    <property type="term" value="P:cellulose microfibril organization"/>
    <property type="evidence" value="ECO:0007669"/>
    <property type="project" value="InterPro"/>
</dbReference>
<protein>
    <recommendedName>
        <fullName evidence="7">COBRA C-terminal domain-containing protein</fullName>
    </recommendedName>
</protein>
<evidence type="ECO:0000256" key="6">
    <source>
        <dbReference type="ARBA" id="ARBA00023288"/>
    </source>
</evidence>
<evidence type="ECO:0000256" key="4">
    <source>
        <dbReference type="ARBA" id="ARBA00022729"/>
    </source>
</evidence>
<evidence type="ECO:0000256" key="2">
    <source>
        <dbReference type="ARBA" id="ARBA00005507"/>
    </source>
</evidence>
<accession>A0AAW1VP36</accession>
<keyword evidence="5" id="KW-0325">Glycoprotein</keyword>
<evidence type="ECO:0000259" key="7">
    <source>
        <dbReference type="Pfam" id="PF25079"/>
    </source>
</evidence>
<evidence type="ECO:0000256" key="1">
    <source>
        <dbReference type="ARBA" id="ARBA00004609"/>
    </source>
</evidence>
<comment type="similarity">
    <text evidence="2">Belongs to the COBRA family.</text>
</comment>
<dbReference type="AlphaFoldDB" id="A0AAW1VP36"/>
<keyword evidence="6" id="KW-0449">Lipoprotein</keyword>
<dbReference type="InterPro" id="IPR006918">
    <property type="entry name" value="COBRA_pln"/>
</dbReference>
<comment type="subcellular location">
    <subcellularLocation>
        <location evidence="1">Cell membrane</location>
        <topology evidence="1">Lipid-anchor</topology>
        <topology evidence="1">GPI-anchor</topology>
    </subcellularLocation>
</comment>
<keyword evidence="3" id="KW-0336">GPI-anchor</keyword>
<dbReference type="InterPro" id="IPR056900">
    <property type="entry name" value="COB_C"/>
</dbReference>
<gene>
    <name evidence="8" type="ORF">M0R45_002716</name>
</gene>
<dbReference type="GO" id="GO:0052324">
    <property type="term" value="P:plant-type cell wall cellulose biosynthetic process"/>
    <property type="evidence" value="ECO:0007669"/>
    <property type="project" value="TreeGrafter"/>
</dbReference>
<name>A0AAW1VP36_RUBAR</name>
<reference evidence="8 9" key="1">
    <citation type="journal article" date="2023" name="G3 (Bethesda)">
        <title>A chromosome-length genome assembly and annotation of blackberry (Rubus argutus, cv. 'Hillquist').</title>
        <authorList>
            <person name="Bruna T."/>
            <person name="Aryal R."/>
            <person name="Dudchenko O."/>
            <person name="Sargent D.J."/>
            <person name="Mead D."/>
            <person name="Buti M."/>
            <person name="Cavallini A."/>
            <person name="Hytonen T."/>
            <person name="Andres J."/>
            <person name="Pham M."/>
            <person name="Weisz D."/>
            <person name="Mascagni F."/>
            <person name="Usai G."/>
            <person name="Natali L."/>
            <person name="Bassil N."/>
            <person name="Fernandez G.E."/>
            <person name="Lomsadze A."/>
            <person name="Armour M."/>
            <person name="Olukolu B."/>
            <person name="Poorten T."/>
            <person name="Britton C."/>
            <person name="Davik J."/>
            <person name="Ashrafi H."/>
            <person name="Aiden E.L."/>
            <person name="Borodovsky M."/>
            <person name="Worthington M."/>
        </authorList>
    </citation>
    <scope>NUCLEOTIDE SEQUENCE [LARGE SCALE GENOMIC DNA]</scope>
    <source>
        <strain evidence="8">PI 553951</strain>
    </source>
</reference>
<organism evidence="8 9">
    <name type="scientific">Rubus argutus</name>
    <name type="common">Southern blackberry</name>
    <dbReference type="NCBI Taxonomy" id="59490"/>
    <lineage>
        <taxon>Eukaryota</taxon>
        <taxon>Viridiplantae</taxon>
        <taxon>Streptophyta</taxon>
        <taxon>Embryophyta</taxon>
        <taxon>Tracheophyta</taxon>
        <taxon>Spermatophyta</taxon>
        <taxon>Magnoliopsida</taxon>
        <taxon>eudicotyledons</taxon>
        <taxon>Gunneridae</taxon>
        <taxon>Pentapetalae</taxon>
        <taxon>rosids</taxon>
        <taxon>fabids</taxon>
        <taxon>Rosales</taxon>
        <taxon>Rosaceae</taxon>
        <taxon>Rosoideae</taxon>
        <taxon>Rosoideae incertae sedis</taxon>
        <taxon>Rubus</taxon>
    </lineage>
</organism>
<dbReference type="Pfam" id="PF25079">
    <property type="entry name" value="COB_C"/>
    <property type="match status" value="1"/>
</dbReference>
<dbReference type="GO" id="GO:0005886">
    <property type="term" value="C:plasma membrane"/>
    <property type="evidence" value="ECO:0007669"/>
    <property type="project" value="UniProtKB-SubCell"/>
</dbReference>
<evidence type="ECO:0000256" key="5">
    <source>
        <dbReference type="ARBA" id="ARBA00023180"/>
    </source>
</evidence>
<feature type="domain" description="COBRA C-terminal" evidence="7">
    <location>
        <begin position="228"/>
        <end position="339"/>
    </location>
</feature>
<keyword evidence="4" id="KW-0732">Signal</keyword>
<dbReference type="PANTHER" id="PTHR31673:SF61">
    <property type="entry name" value="PROTEIN COBRA"/>
    <property type="match status" value="1"/>
</dbReference>
<comment type="caution">
    <text evidence="8">The sequence shown here is derived from an EMBL/GenBank/DDBJ whole genome shotgun (WGS) entry which is preliminary data.</text>
</comment>
<evidence type="ECO:0000256" key="3">
    <source>
        <dbReference type="ARBA" id="ARBA00022622"/>
    </source>
</evidence>
<dbReference type="Proteomes" id="UP001457282">
    <property type="component" value="Unassembled WGS sequence"/>
</dbReference>
<keyword evidence="9" id="KW-1185">Reference proteome</keyword>
<dbReference type="EMBL" id="JBEDUW010000077">
    <property type="protein sequence ID" value="KAK9906216.1"/>
    <property type="molecule type" value="Genomic_DNA"/>
</dbReference>
<evidence type="ECO:0000313" key="9">
    <source>
        <dbReference type="Proteomes" id="UP001457282"/>
    </source>
</evidence>
<proteinExistence type="inferred from homology"/>
<keyword evidence="3" id="KW-0472">Membrane</keyword>
<dbReference type="PANTHER" id="PTHR31673">
    <property type="entry name" value="PROTEIN COBRA"/>
    <property type="match status" value="1"/>
</dbReference>
<evidence type="ECO:0000313" key="8">
    <source>
        <dbReference type="EMBL" id="KAK9906216.1"/>
    </source>
</evidence>
<sequence>MDPRLENGGDKLRFKRIRVELASVAPIGAISHGWAEWVPGSIGWARTAVVRRGEHGLWERRSWNPSWARRTRAEKLDGGAGDTGLGRCGSSTVSDWLAASVMAWVHREQSGEGTGWQSCLVGLVRQRTGLVVEIVKWVWVLQIGGTVVEGRAAVVQIDCSGRPWQGMVLNLGFGIEVAQGAGCYDLEMGDELFAGLELQACESTNGDRRCPLPRGRASQRRAPKNLPVKITITNFNYKMNYTQWNLVVQHPNFDKLTTSYSFNYHSLGPYGDINDTAMFWGVRLFNDILLESGPRGNVQSEILLGKSKSTFTFANGWAFPRRIYFNGDVCVMPPSDVYPKLPSSSRKPTNFILHVAITCILAVYLS</sequence>
<dbReference type="GO" id="GO:0098552">
    <property type="term" value="C:side of membrane"/>
    <property type="evidence" value="ECO:0007669"/>
    <property type="project" value="UniProtKB-KW"/>
</dbReference>